<proteinExistence type="predicted"/>
<evidence type="ECO:0000313" key="2">
    <source>
        <dbReference type="EMBL" id="PIP87371.1"/>
    </source>
</evidence>
<name>A0A2H0DZF5_9BACT</name>
<evidence type="ECO:0000313" key="3">
    <source>
        <dbReference type="Proteomes" id="UP000231143"/>
    </source>
</evidence>
<organism evidence="2 3">
    <name type="scientific">Candidatus Campbellbacteria bacterium CG22_combo_CG10-13_8_21_14_all_36_13</name>
    <dbReference type="NCBI Taxonomy" id="1974529"/>
    <lineage>
        <taxon>Bacteria</taxon>
        <taxon>Candidatus Campbelliibacteriota</taxon>
    </lineage>
</organism>
<dbReference type="InterPro" id="IPR036366">
    <property type="entry name" value="PGBDSf"/>
</dbReference>
<dbReference type="PROSITE" id="PS50835">
    <property type="entry name" value="IG_LIKE"/>
    <property type="match status" value="1"/>
</dbReference>
<sequence length="1161" mass="116595">MFKFSKTRYAKSIAGVVGLVAGVFMLFGVVGTTEAAGLTTEQVNAIVGLLQSFGADAAVVANVTSVLNGGGTITPPTGSTTACTFTASLTLGSKGAEVTCLQDYLTSTGHYSFSGGSTGYFGPVTQAAVAAWQAANGVTPAVGYFGPISQAKYAMVAGGTTPPVDGGTTPPATPGTGLTVSAATQPAVTLAPANAARLPFTRVTFTAGNDGDVTVNSLVVQRGGLSQNAAFAGIVLLDENGTQVGVAKTLNSENQATLSEPFVVKAGQSRTMTIAANMASSLTSYAGEVASLSLVAVNSSATVVGVLPITGAGHTTNATLSIGSVTMARGSNDPSSSQTKEVGTTGYTFSSVKVTAGSAEKITLHSIRWNQTGSVSGSDLANLMTYVDGTAYPVTVSSDGKYYTSTFGSGITIDKGFSVDVSIKGDITDGSARTIDFDIARRTDINVSGQTYGYGIIPPQTGSSVPTADTAAFSSSENPWYDAAQVTVSAGSIAVSADTVSAPAQNVAVNSANQTLGAFSVEVRGESISVGQMVFNVMATGDEAHNVTNVTLVDANGAVLAGPVDGVDTTDPAGTLTFSDSVTFPVGITKVILKGKLGTTFVSNDTFQASTTPSTGWSTVTGQLTGNTITPTPSSAVTAASMTVKAGALAISQSSQPTARTMIGGAQGFEFARYVLDATSSGEDVKVLSFQPTLAVSTVAATDLTSCQLFDGTTAVNSGSNAVNPSAAGLQTFTFDGSGFIVPKGTAKTLSLKCNVSTGATSGSVTWSLADNSSSFTGASGVSSGSTIAETWSTASGQAMTASTGGSYTVTVDSSILYTMAQAGSTGVTLGAYRFTAGTAEDVVLKQIALQLGNTASNSPSDLLNQKVSLYHDGVKVGEASFVGASSDYATSTLTTPVTVTAGESELITVKADLASHDANSATAAFGAFIAVDYDGDNVGLNGNYATGVASGSTISSSTTSDTATAGVRVFRTVPSIAVTSTGGTLAPGGNLYSFTVTNPNNRDIVFKKFTFSVATTGGATTGFVLYGNGVAFNSSVDDAAGTLELQGTGTSQAQLVPANSSKTYVLKASSVVDTASVAETIALTLLADTSYPALAGGMGTVTTVEAGSGATDNIIWSPFSTTTPVVTSAVESNLDWTNGYGMPGFPSNADFPTQSWTRSN</sequence>
<dbReference type="AlphaFoldDB" id="A0A2H0DZF5"/>
<dbReference type="InterPro" id="IPR002477">
    <property type="entry name" value="Peptidoglycan-bd-like"/>
</dbReference>
<dbReference type="InterPro" id="IPR036365">
    <property type="entry name" value="PGBD-like_sf"/>
</dbReference>
<accession>A0A2H0DZF5</accession>
<dbReference type="SUPFAM" id="SSF47090">
    <property type="entry name" value="PGBD-like"/>
    <property type="match status" value="1"/>
</dbReference>
<dbReference type="Gene3D" id="1.10.101.10">
    <property type="entry name" value="PGBD-like superfamily/PGBD"/>
    <property type="match status" value="1"/>
</dbReference>
<protein>
    <recommendedName>
        <fullName evidence="1">Ig-like domain-containing protein</fullName>
    </recommendedName>
</protein>
<evidence type="ECO:0000259" key="1">
    <source>
        <dbReference type="PROSITE" id="PS50835"/>
    </source>
</evidence>
<dbReference type="EMBL" id="PCTT01000008">
    <property type="protein sequence ID" value="PIP87371.1"/>
    <property type="molecule type" value="Genomic_DNA"/>
</dbReference>
<dbReference type="InterPro" id="IPR007110">
    <property type="entry name" value="Ig-like_dom"/>
</dbReference>
<dbReference type="Proteomes" id="UP000231143">
    <property type="component" value="Unassembled WGS sequence"/>
</dbReference>
<gene>
    <name evidence="2" type="ORF">COW81_00650</name>
</gene>
<reference evidence="2 3" key="1">
    <citation type="submission" date="2017-09" db="EMBL/GenBank/DDBJ databases">
        <title>Depth-based differentiation of microbial function through sediment-hosted aquifers and enrichment of novel symbionts in the deep terrestrial subsurface.</title>
        <authorList>
            <person name="Probst A.J."/>
            <person name="Ladd B."/>
            <person name="Jarett J.K."/>
            <person name="Geller-Mcgrath D.E."/>
            <person name="Sieber C.M."/>
            <person name="Emerson J.B."/>
            <person name="Anantharaman K."/>
            <person name="Thomas B.C."/>
            <person name="Malmstrom R."/>
            <person name="Stieglmeier M."/>
            <person name="Klingl A."/>
            <person name="Woyke T."/>
            <person name="Ryan C.M."/>
            <person name="Banfield J.F."/>
        </authorList>
    </citation>
    <scope>NUCLEOTIDE SEQUENCE [LARGE SCALE GENOMIC DNA]</scope>
    <source>
        <strain evidence="2">CG22_combo_CG10-13_8_21_14_all_36_13</strain>
    </source>
</reference>
<comment type="caution">
    <text evidence="2">The sequence shown here is derived from an EMBL/GenBank/DDBJ whole genome shotgun (WGS) entry which is preliminary data.</text>
</comment>
<feature type="domain" description="Ig-like" evidence="1">
    <location>
        <begin position="725"/>
        <end position="829"/>
    </location>
</feature>
<dbReference type="Pfam" id="PF01471">
    <property type="entry name" value="PG_binding_1"/>
    <property type="match status" value="1"/>
</dbReference>